<feature type="compositionally biased region" description="Basic and acidic residues" evidence="1">
    <location>
        <begin position="126"/>
        <end position="135"/>
    </location>
</feature>
<reference evidence="3 4" key="1">
    <citation type="journal article" date="2019" name="Int. J. Syst. Evol. Microbiol.">
        <title>The Global Catalogue of Microorganisms (GCM) 10K type strain sequencing project: providing services to taxonomists for standard genome sequencing and annotation.</title>
        <authorList>
            <consortium name="The Broad Institute Genomics Platform"/>
            <consortium name="The Broad Institute Genome Sequencing Center for Infectious Disease"/>
            <person name="Wu L."/>
            <person name="Ma J."/>
        </authorList>
    </citation>
    <scope>NUCLEOTIDE SEQUENCE [LARGE SCALE GENOMIC DNA]</scope>
    <source>
        <strain evidence="3 4">JCM 16374</strain>
    </source>
</reference>
<dbReference type="Gene3D" id="6.10.250.660">
    <property type="match status" value="1"/>
</dbReference>
<evidence type="ECO:0008006" key="5">
    <source>
        <dbReference type="Google" id="ProtNLM"/>
    </source>
</evidence>
<evidence type="ECO:0000313" key="3">
    <source>
        <dbReference type="EMBL" id="GAA2660199.1"/>
    </source>
</evidence>
<keyword evidence="2" id="KW-0472">Membrane</keyword>
<proteinExistence type="predicted"/>
<evidence type="ECO:0000256" key="2">
    <source>
        <dbReference type="SAM" id="Phobius"/>
    </source>
</evidence>
<comment type="caution">
    <text evidence="3">The sequence shown here is derived from an EMBL/GenBank/DDBJ whole genome shotgun (WGS) entry which is preliminary data.</text>
</comment>
<feature type="region of interest" description="Disordered" evidence="1">
    <location>
        <begin position="110"/>
        <end position="149"/>
    </location>
</feature>
<dbReference type="Proteomes" id="UP001500994">
    <property type="component" value="Unassembled WGS sequence"/>
</dbReference>
<dbReference type="NCBIfam" id="TIGR03544">
    <property type="entry name" value="DivI1A_domain"/>
    <property type="match status" value="1"/>
</dbReference>
<protein>
    <recommendedName>
        <fullName evidence="5">DivIVA domain-containing protein</fullName>
    </recommendedName>
</protein>
<dbReference type="EMBL" id="BAAARK010000007">
    <property type="protein sequence ID" value="GAA2660199.1"/>
    <property type="molecule type" value="Genomic_DNA"/>
</dbReference>
<name>A0ABN3RT84_9ACTN</name>
<dbReference type="InterPro" id="IPR019933">
    <property type="entry name" value="DivIVA_domain"/>
</dbReference>
<gene>
    <name evidence="3" type="ORF">GCM10009864_29080</name>
</gene>
<evidence type="ECO:0000313" key="4">
    <source>
        <dbReference type="Proteomes" id="UP001500994"/>
    </source>
</evidence>
<accession>A0ABN3RT84</accession>
<evidence type="ECO:0000256" key="1">
    <source>
        <dbReference type="SAM" id="MobiDB-lite"/>
    </source>
</evidence>
<keyword evidence="4" id="KW-1185">Reference proteome</keyword>
<organism evidence="3 4">
    <name type="scientific">Streptomyces lunalinharesii</name>
    <dbReference type="NCBI Taxonomy" id="333384"/>
    <lineage>
        <taxon>Bacteria</taxon>
        <taxon>Bacillati</taxon>
        <taxon>Actinomycetota</taxon>
        <taxon>Actinomycetes</taxon>
        <taxon>Kitasatosporales</taxon>
        <taxon>Streptomycetaceae</taxon>
        <taxon>Streptomyces</taxon>
    </lineage>
</organism>
<feature type="transmembrane region" description="Helical" evidence="2">
    <location>
        <begin position="6"/>
        <end position="26"/>
    </location>
</feature>
<keyword evidence="2" id="KW-1133">Transmembrane helix</keyword>
<sequence length="149" mass="15188">MVVFWFMLIAMVVVVAAVTLVVVGGGDAGGEGGGLRDAEPAALHDPLPQDRPLARADVEAVRLPVAVRGYRMDDVDDVLDRLGAELAERDARIAELEAALAGANASAMGGAGLVADLPPASGPAEEPGRPEGTEHEDGEAPSGEGEDRA</sequence>
<keyword evidence="2" id="KW-0812">Transmembrane</keyword>